<name>A0A9D5H1J2_9LILI</name>
<evidence type="ECO:0000259" key="11">
    <source>
        <dbReference type="Pfam" id="PF23358"/>
    </source>
</evidence>
<comment type="caution">
    <text evidence="12">The sequence shown here is derived from an EMBL/GenBank/DDBJ whole genome shotgun (WGS) entry which is preliminary data.</text>
</comment>
<keyword evidence="13" id="KW-1185">Reference proteome</keyword>
<evidence type="ECO:0000256" key="3">
    <source>
        <dbReference type="ARBA" id="ARBA00008743"/>
    </source>
</evidence>
<dbReference type="InterPro" id="IPR055459">
    <property type="entry name" value="OST48_MD"/>
</dbReference>
<evidence type="ECO:0000256" key="5">
    <source>
        <dbReference type="ARBA" id="ARBA00022824"/>
    </source>
</evidence>
<evidence type="ECO:0000313" key="12">
    <source>
        <dbReference type="EMBL" id="KAJ0959928.1"/>
    </source>
</evidence>
<evidence type="ECO:0000259" key="10">
    <source>
        <dbReference type="Pfam" id="PF03345"/>
    </source>
</evidence>
<evidence type="ECO:0000313" key="13">
    <source>
        <dbReference type="Proteomes" id="UP001085076"/>
    </source>
</evidence>
<feature type="compositionally biased region" description="Low complexity" evidence="9">
    <location>
        <begin position="256"/>
        <end position="269"/>
    </location>
</feature>
<dbReference type="Proteomes" id="UP001085076">
    <property type="component" value="Unassembled WGS sequence"/>
</dbReference>
<keyword evidence="4" id="KW-0812">Transmembrane</keyword>
<dbReference type="OrthoDB" id="29105at2759"/>
<dbReference type="Pfam" id="PF23358">
    <property type="entry name" value="OST48_MD"/>
    <property type="match status" value="1"/>
</dbReference>
<keyword evidence="5 8" id="KW-0256">Endoplasmic reticulum</keyword>
<evidence type="ECO:0000256" key="2">
    <source>
        <dbReference type="ARBA" id="ARBA00004922"/>
    </source>
</evidence>
<dbReference type="EMBL" id="JAGGNH010000131">
    <property type="protein sequence ID" value="KAJ0959928.1"/>
    <property type="molecule type" value="Genomic_DNA"/>
</dbReference>
<dbReference type="GO" id="GO:0008250">
    <property type="term" value="C:oligosaccharyltransferase complex"/>
    <property type="evidence" value="ECO:0007669"/>
    <property type="project" value="TreeGrafter"/>
</dbReference>
<feature type="domain" description="OST48 N-terminal" evidence="10">
    <location>
        <begin position="46"/>
        <end position="161"/>
    </location>
</feature>
<evidence type="ECO:0000256" key="6">
    <source>
        <dbReference type="ARBA" id="ARBA00022989"/>
    </source>
</evidence>
<comment type="subcellular location">
    <subcellularLocation>
        <location evidence="8">Endoplasmic reticulum membrane</location>
        <topology evidence="8">Single-pass type I membrane protein</topology>
    </subcellularLocation>
    <subcellularLocation>
        <location evidence="1">Membrane</location>
        <topology evidence="1">Single-pass type I membrane protein</topology>
    </subcellularLocation>
</comment>
<proteinExistence type="inferred from homology"/>
<dbReference type="Pfam" id="PF03345">
    <property type="entry name" value="OST48_N"/>
    <property type="match status" value="1"/>
</dbReference>
<dbReference type="AlphaFoldDB" id="A0A9D5H1J2"/>
<keyword evidence="6" id="KW-1133">Transmembrane helix</keyword>
<dbReference type="PANTHER" id="PTHR10830">
    <property type="entry name" value="DOLICHYL-DIPHOSPHOOLIGOSACCHARIDE--PROTEIN GLYCOSYLTRANSFERASE 48 KDA SUBUNIT"/>
    <property type="match status" value="1"/>
</dbReference>
<comment type="subunit">
    <text evidence="8">Component of the oligosaccharyltransferase (OST) complex.</text>
</comment>
<feature type="region of interest" description="Disordered" evidence="9">
    <location>
        <begin position="255"/>
        <end position="276"/>
    </location>
</feature>
<feature type="region of interest" description="Disordered" evidence="9">
    <location>
        <begin position="320"/>
        <end position="397"/>
    </location>
</feature>
<evidence type="ECO:0000256" key="4">
    <source>
        <dbReference type="ARBA" id="ARBA00022692"/>
    </source>
</evidence>
<gene>
    <name evidence="12" type="ORF">J5N97_000305</name>
</gene>
<organism evidence="12 13">
    <name type="scientific">Dioscorea zingiberensis</name>
    <dbReference type="NCBI Taxonomy" id="325984"/>
    <lineage>
        <taxon>Eukaryota</taxon>
        <taxon>Viridiplantae</taxon>
        <taxon>Streptophyta</taxon>
        <taxon>Embryophyta</taxon>
        <taxon>Tracheophyta</taxon>
        <taxon>Spermatophyta</taxon>
        <taxon>Magnoliopsida</taxon>
        <taxon>Liliopsida</taxon>
        <taxon>Dioscoreales</taxon>
        <taxon>Dioscoreaceae</taxon>
        <taxon>Dioscorea</taxon>
    </lineage>
</organism>
<dbReference type="PANTHER" id="PTHR10830:SF0">
    <property type="entry name" value="DOLICHYL-DIPHOSPHOOLIGOSACCHARIDE--PROTEIN GLYCOSYLTRANSFERASE 48 KDA SUBUNIT"/>
    <property type="match status" value="1"/>
</dbReference>
<comment type="pathway">
    <text evidence="2 8">Protein modification; protein glycosylation.</text>
</comment>
<sequence length="397" mass="44000">MHLRCASAPPRSIKLGGRQFFSRSGPGLSSTEKEFLVTHLRKMLFGFGGSIDLAAILDFVDTGHDLIIAADTNASDLIRQISVECGVDFDEDPSAMVIDHHDSRSIRQLLYFSKGIGHTINSENSLLHLSAYSANPNSKLSSPPSLTGSSISLVSVVQAVNVRHHKVGEADEPAIYRINDDDVIEIYEWHGKSWEPYVADDVQVQFYMMSPYVLKTLSTDKKGNYFTAFKVPDVYGVFQFKVEYHRLGYTKRSSIKSRSIPSNSSPSSNQEPTQEFPTRKISLLYRPLGLGWCDCSKVMAPSASTSKVARSIALRMKAVQMKRCRKTASEPPITSPNRKTYYPKKAAARPIEANKATSPRRSPLKHKATQSSKDVSSRRRMAPPKAVNSKVAVGKES</sequence>
<evidence type="ECO:0000256" key="8">
    <source>
        <dbReference type="RuleBase" id="RU361142"/>
    </source>
</evidence>
<comment type="function">
    <text evidence="8">Subunit of the oligosaccharyl transferase (OST) complex that catalyzes the initial transfer of a defined glycan (Glc(3)Man(9)GlcNAc(2) in eukaryotes) from the lipid carrier dolichol-pyrophosphate to an asparagine residue within an Asn-X-Ser/Thr consensus motif in nascent polypeptide chains, the first step in protein N-glycosylation. N-glycosylation occurs cotranslationally and the complex associates with the Sec61 complex at the channel-forming translocon complex that mediates protein translocation across the endoplasmic reticulum (ER).</text>
</comment>
<evidence type="ECO:0000256" key="1">
    <source>
        <dbReference type="ARBA" id="ARBA00004479"/>
    </source>
</evidence>
<evidence type="ECO:0000256" key="9">
    <source>
        <dbReference type="SAM" id="MobiDB-lite"/>
    </source>
</evidence>
<accession>A0A9D5H1J2</accession>
<reference evidence="12 13" key="1">
    <citation type="journal article" date="2022" name="Hortic Res">
        <title>The genome of Dioscorea zingiberensis sheds light on the biosynthesis, origin and evolution of the medicinally important diosgenin saponins.</title>
        <authorList>
            <person name="Li Y."/>
            <person name="Tan C."/>
            <person name="Li Z."/>
            <person name="Guo J."/>
            <person name="Li S."/>
            <person name="Chen X."/>
            <person name="Wang C."/>
            <person name="Dai X."/>
            <person name="Yang H."/>
            <person name="Song W."/>
            <person name="Hou L."/>
            <person name="Xu J."/>
            <person name="Tong Z."/>
            <person name="Xu A."/>
            <person name="Yuan X."/>
            <person name="Wang W."/>
            <person name="Yang Q."/>
            <person name="Chen L."/>
            <person name="Sun Z."/>
            <person name="Wang K."/>
            <person name="Pan B."/>
            <person name="Chen J."/>
            <person name="Bao Y."/>
            <person name="Liu F."/>
            <person name="Qi X."/>
            <person name="Gang D.R."/>
            <person name="Wen J."/>
            <person name="Li J."/>
        </authorList>
    </citation>
    <scope>NUCLEOTIDE SEQUENCE [LARGE SCALE GENOMIC DNA]</scope>
    <source>
        <strain evidence="12">Dzin_1.0</strain>
    </source>
</reference>
<protein>
    <recommendedName>
        <fullName evidence="8">Dolichyl-diphosphooligosaccharide--protein glycosyltransferase 48 kDa subunit</fullName>
        <shortName evidence="8">Oligosaccharyl transferase 48 kDa subunit</shortName>
    </recommendedName>
</protein>
<dbReference type="InterPro" id="IPR005013">
    <property type="entry name" value="DDOST_48_kDa_subunit"/>
</dbReference>
<dbReference type="InterPro" id="IPR055457">
    <property type="entry name" value="OST48_N"/>
</dbReference>
<keyword evidence="7" id="KW-0472">Membrane</keyword>
<dbReference type="GO" id="GO:0018279">
    <property type="term" value="P:protein N-linked glycosylation via asparagine"/>
    <property type="evidence" value="ECO:0007669"/>
    <property type="project" value="UniProtKB-UniRule"/>
</dbReference>
<comment type="similarity">
    <text evidence="3 8">Belongs to the DDOST 48 kDa subunit family.</text>
</comment>
<feature type="domain" description="OST48 middle" evidence="11">
    <location>
        <begin position="164"/>
        <end position="257"/>
    </location>
</feature>
<evidence type="ECO:0000256" key="7">
    <source>
        <dbReference type="ARBA" id="ARBA00023136"/>
    </source>
</evidence>